<organism evidence="2 3">
    <name type="scientific">Trachymyrmex septentrionalis</name>
    <dbReference type="NCBI Taxonomy" id="34720"/>
    <lineage>
        <taxon>Eukaryota</taxon>
        <taxon>Metazoa</taxon>
        <taxon>Ecdysozoa</taxon>
        <taxon>Arthropoda</taxon>
        <taxon>Hexapoda</taxon>
        <taxon>Insecta</taxon>
        <taxon>Pterygota</taxon>
        <taxon>Neoptera</taxon>
        <taxon>Endopterygota</taxon>
        <taxon>Hymenoptera</taxon>
        <taxon>Apocrita</taxon>
        <taxon>Aculeata</taxon>
        <taxon>Formicoidea</taxon>
        <taxon>Formicidae</taxon>
        <taxon>Myrmicinae</taxon>
        <taxon>Trachymyrmex</taxon>
    </lineage>
</organism>
<evidence type="ECO:0000313" key="3">
    <source>
        <dbReference type="Proteomes" id="UP000078541"/>
    </source>
</evidence>
<accession>A0A195EWS2</accession>
<feature type="region of interest" description="Disordered" evidence="1">
    <location>
        <begin position="227"/>
        <end position="253"/>
    </location>
</feature>
<protein>
    <submittedName>
        <fullName evidence="2">Uncharacterized protein</fullName>
    </submittedName>
</protein>
<feature type="compositionally biased region" description="Low complexity" evidence="1">
    <location>
        <begin position="37"/>
        <end position="62"/>
    </location>
</feature>
<gene>
    <name evidence="2" type="ORF">ALC56_13004</name>
</gene>
<proteinExistence type="predicted"/>
<feature type="compositionally biased region" description="Polar residues" evidence="1">
    <location>
        <begin position="227"/>
        <end position="236"/>
    </location>
</feature>
<dbReference type="AlphaFoldDB" id="A0A195EWS2"/>
<dbReference type="Proteomes" id="UP000078541">
    <property type="component" value="Unassembled WGS sequence"/>
</dbReference>
<keyword evidence="3" id="KW-1185">Reference proteome</keyword>
<reference evidence="2 3" key="1">
    <citation type="submission" date="2016-03" db="EMBL/GenBank/DDBJ databases">
        <title>Trachymyrmex septentrionalis WGS genome.</title>
        <authorList>
            <person name="Nygaard S."/>
            <person name="Hu H."/>
            <person name="Boomsma J."/>
            <person name="Zhang G."/>
        </authorList>
    </citation>
    <scope>NUCLEOTIDE SEQUENCE [LARGE SCALE GENOMIC DNA]</scope>
    <source>
        <strain evidence="2">Tsep2-gDNA-1</strain>
        <tissue evidence="2">Whole body</tissue>
    </source>
</reference>
<evidence type="ECO:0000313" key="2">
    <source>
        <dbReference type="EMBL" id="KYN32725.1"/>
    </source>
</evidence>
<feature type="compositionally biased region" description="Low complexity" evidence="1">
    <location>
        <begin position="86"/>
        <end position="106"/>
    </location>
</feature>
<name>A0A195EWS2_9HYME</name>
<evidence type="ECO:0000256" key="1">
    <source>
        <dbReference type="SAM" id="MobiDB-lite"/>
    </source>
</evidence>
<dbReference type="EMBL" id="KQ981940">
    <property type="protein sequence ID" value="KYN32725.1"/>
    <property type="molecule type" value="Genomic_DNA"/>
</dbReference>
<feature type="region of interest" description="Disordered" evidence="1">
    <location>
        <begin position="37"/>
        <end position="112"/>
    </location>
</feature>
<sequence>MTSNELPDGAVSSVSDNYVARLKDKTSLRLRLGRVFSSGGLKSPKSSKSVSSSGGSSPSHGSPRTKTRYSWQPGTYADEENQSPCTSESGISLLSSSTKSSPITNTASSPKSPFTPKKLYFSTWYADRIFFFCKSNSKDSPIQHKSWQQYCCNVCNVTAILLERCNVAGSNITGMICAMGYVMNFNTSRGIHLISRVIADMKYSPQQQQHQKQRKSEGDAASIDATLSRTSASSTQEQRKASSTSSSTRAPVCRSPSTGMFAWMRVFRFASMLHQVGC</sequence>